<sequence length="351" mass="38618">MSLHIQSHLTDVLIGTAVGDVLGLPSEGLSPERIQRRWQGDLAHHFIFNHGMISDDTEHTLFVAQALLSHPENPAGFQRSLAWKLRFWLLGIPAGIGLATLRSIINLWLGFPSNRSGVFSAGNGPAMRTAILGAYFHDRPELLRTYVSACTRLTHTDPRAEIGALAIAQVVAWDMQHPNDPTGVLRFLVEESNDPEWTALLKKMDAAYHAGLSVSEFALKLNLNKGVTGYVYHTVPMAIFTWLRHYGNFEAGLKAVIACGGDTDTVGAITGALLGSTVGAKEIPLAWRKGVLEWPRSLAFLERVAIRLADQKASGIISKPVPYFWPALVPRNFFFLGIVLDHGFRRLAPPY</sequence>
<gene>
    <name evidence="3" type="ORF">Cflav_PD1559</name>
</gene>
<accession>B9XNA5</accession>
<feature type="binding site" evidence="1">
    <location>
        <position position="54"/>
    </location>
    <ligand>
        <name>Mg(2+)</name>
        <dbReference type="ChEBI" id="CHEBI:18420"/>
        <label>1</label>
    </ligand>
</feature>
<evidence type="ECO:0000256" key="1">
    <source>
        <dbReference type="PIRSR" id="PIRSR605502-1"/>
    </source>
</evidence>
<dbReference type="InterPro" id="IPR050792">
    <property type="entry name" value="ADP-ribosylglycohydrolase"/>
</dbReference>
<keyword evidence="2" id="KW-1133">Transmembrane helix</keyword>
<dbReference type="Gene3D" id="1.10.4080.10">
    <property type="entry name" value="ADP-ribosylation/Crystallin J1"/>
    <property type="match status" value="1"/>
</dbReference>
<dbReference type="PANTHER" id="PTHR16222">
    <property type="entry name" value="ADP-RIBOSYLGLYCOHYDROLASE"/>
    <property type="match status" value="1"/>
</dbReference>
<dbReference type="AlphaFoldDB" id="B9XNA5"/>
<dbReference type="InterPro" id="IPR036705">
    <property type="entry name" value="Ribosyl_crysJ1_sf"/>
</dbReference>
<feature type="binding site" evidence="1">
    <location>
        <position position="264"/>
    </location>
    <ligand>
        <name>Mg(2+)</name>
        <dbReference type="ChEBI" id="CHEBI:18420"/>
        <label>1</label>
    </ligand>
</feature>
<dbReference type="Proteomes" id="UP000003688">
    <property type="component" value="Unassembled WGS sequence"/>
</dbReference>
<dbReference type="OrthoDB" id="9798107at2"/>
<keyword evidence="2" id="KW-0472">Membrane</keyword>
<feature type="binding site" evidence="1">
    <location>
        <position position="55"/>
    </location>
    <ligand>
        <name>Mg(2+)</name>
        <dbReference type="ChEBI" id="CHEBI:18420"/>
        <label>1</label>
    </ligand>
</feature>
<protein>
    <submittedName>
        <fullName evidence="3">ADP-ribosylation/Crystallin J1</fullName>
    </submittedName>
</protein>
<keyword evidence="1" id="KW-0479">Metal-binding</keyword>
<name>B9XNA5_PEDPL</name>
<evidence type="ECO:0000256" key="2">
    <source>
        <dbReference type="SAM" id="Phobius"/>
    </source>
</evidence>
<dbReference type="RefSeq" id="WP_007417292.1">
    <property type="nucleotide sequence ID" value="NZ_ABOX02000039.1"/>
</dbReference>
<comment type="caution">
    <text evidence="3">The sequence shown here is derived from an EMBL/GenBank/DDBJ whole genome shotgun (WGS) entry which is preliminary data.</text>
</comment>
<evidence type="ECO:0000313" key="3">
    <source>
        <dbReference type="EMBL" id="EEF58658.1"/>
    </source>
</evidence>
<feature type="binding site" evidence="1">
    <location>
        <position position="262"/>
    </location>
    <ligand>
        <name>Mg(2+)</name>
        <dbReference type="ChEBI" id="CHEBI:18420"/>
        <label>1</label>
    </ligand>
</feature>
<feature type="transmembrane region" description="Helical" evidence="2">
    <location>
        <begin position="87"/>
        <end position="111"/>
    </location>
</feature>
<reference evidence="3 4" key="1">
    <citation type="journal article" date="2011" name="J. Bacteriol.">
        <title>Genome sequence of 'Pedosphaera parvula' Ellin514, an aerobic Verrucomicrobial isolate from pasture soil.</title>
        <authorList>
            <person name="Kant R."/>
            <person name="van Passel M.W."/>
            <person name="Sangwan P."/>
            <person name="Palva A."/>
            <person name="Lucas S."/>
            <person name="Copeland A."/>
            <person name="Lapidus A."/>
            <person name="Glavina Del Rio T."/>
            <person name="Dalin E."/>
            <person name="Tice H."/>
            <person name="Bruce D."/>
            <person name="Goodwin L."/>
            <person name="Pitluck S."/>
            <person name="Chertkov O."/>
            <person name="Larimer F.W."/>
            <person name="Land M.L."/>
            <person name="Hauser L."/>
            <person name="Brettin T.S."/>
            <person name="Detter J.C."/>
            <person name="Han S."/>
            <person name="de Vos W.M."/>
            <person name="Janssen P.H."/>
            <person name="Smidt H."/>
        </authorList>
    </citation>
    <scope>NUCLEOTIDE SEQUENCE [LARGE SCALE GENOMIC DNA]</scope>
    <source>
        <strain evidence="3 4">Ellin514</strain>
    </source>
</reference>
<feature type="binding site" evidence="1">
    <location>
        <position position="265"/>
    </location>
    <ligand>
        <name>Mg(2+)</name>
        <dbReference type="ChEBI" id="CHEBI:18420"/>
        <label>1</label>
    </ligand>
</feature>
<dbReference type="InterPro" id="IPR005502">
    <property type="entry name" value="Ribosyl_crysJ1"/>
</dbReference>
<keyword evidence="2" id="KW-0812">Transmembrane</keyword>
<keyword evidence="4" id="KW-1185">Reference proteome</keyword>
<feature type="binding site" evidence="1">
    <location>
        <position position="56"/>
    </location>
    <ligand>
        <name>Mg(2+)</name>
        <dbReference type="ChEBI" id="CHEBI:18420"/>
        <label>1</label>
    </ligand>
</feature>
<dbReference type="EMBL" id="ABOX02000039">
    <property type="protein sequence ID" value="EEF58658.1"/>
    <property type="molecule type" value="Genomic_DNA"/>
</dbReference>
<proteinExistence type="predicted"/>
<dbReference type="GO" id="GO:0046872">
    <property type="term" value="F:metal ion binding"/>
    <property type="evidence" value="ECO:0007669"/>
    <property type="project" value="UniProtKB-KW"/>
</dbReference>
<organism evidence="3 4">
    <name type="scientific">Pedosphaera parvula (strain Ellin514)</name>
    <dbReference type="NCBI Taxonomy" id="320771"/>
    <lineage>
        <taxon>Bacteria</taxon>
        <taxon>Pseudomonadati</taxon>
        <taxon>Verrucomicrobiota</taxon>
        <taxon>Pedosphaerae</taxon>
        <taxon>Pedosphaerales</taxon>
        <taxon>Pedosphaeraceae</taxon>
        <taxon>Pedosphaera</taxon>
    </lineage>
</organism>
<dbReference type="PANTHER" id="PTHR16222:SF12">
    <property type="entry name" value="ADP-RIBOSYLGLYCOHYDROLASE-RELATED"/>
    <property type="match status" value="1"/>
</dbReference>
<dbReference type="STRING" id="320771.Cflav_PD1559"/>
<evidence type="ECO:0000313" key="4">
    <source>
        <dbReference type="Proteomes" id="UP000003688"/>
    </source>
</evidence>
<keyword evidence="1" id="KW-0460">Magnesium</keyword>
<dbReference type="Pfam" id="PF03747">
    <property type="entry name" value="ADP_ribosyl_GH"/>
    <property type="match status" value="1"/>
</dbReference>
<comment type="cofactor">
    <cofactor evidence="1">
        <name>Mg(2+)</name>
        <dbReference type="ChEBI" id="CHEBI:18420"/>
    </cofactor>
    <text evidence="1">Binds 2 magnesium ions per subunit.</text>
</comment>
<dbReference type="SUPFAM" id="SSF101478">
    <property type="entry name" value="ADP-ribosylglycohydrolase"/>
    <property type="match status" value="1"/>
</dbReference>